<dbReference type="SUPFAM" id="SSF52402">
    <property type="entry name" value="Adenine nucleotide alpha hydrolases-like"/>
    <property type="match status" value="1"/>
</dbReference>
<dbReference type="InterPro" id="IPR014729">
    <property type="entry name" value="Rossmann-like_a/b/a_fold"/>
</dbReference>
<evidence type="ECO:0000256" key="4">
    <source>
        <dbReference type="ARBA" id="ARBA00031552"/>
    </source>
</evidence>
<dbReference type="Proteomes" id="UP000292362">
    <property type="component" value="Unassembled WGS sequence"/>
</dbReference>
<name>A0A4Q9L430_9MICR</name>
<dbReference type="GO" id="GO:0017178">
    <property type="term" value="F:diphthine-ammonia ligase activity"/>
    <property type="evidence" value="ECO:0007669"/>
    <property type="project" value="UniProtKB-EC"/>
</dbReference>
<evidence type="ECO:0000256" key="5">
    <source>
        <dbReference type="ARBA" id="ARBA00048108"/>
    </source>
</evidence>
<evidence type="ECO:0000313" key="7">
    <source>
        <dbReference type="EMBL" id="TBU02248.1"/>
    </source>
</evidence>
<dbReference type="Pfam" id="PF01902">
    <property type="entry name" value="Diphthami_syn_2"/>
    <property type="match status" value="1"/>
</dbReference>
<dbReference type="InterPro" id="IPR030662">
    <property type="entry name" value="DPH6/MJ0570"/>
</dbReference>
<keyword evidence="9" id="KW-1185">Reference proteome</keyword>
<dbReference type="VEuPathDB" id="MicrosporidiaDB:CWI38_0021p0160"/>
<dbReference type="STRING" id="1176355.A0A4Q9L430"/>
<organism evidence="7 10">
    <name type="scientific">Hamiltosporidium tvaerminnensis</name>
    <dbReference type="NCBI Taxonomy" id="1176355"/>
    <lineage>
        <taxon>Eukaryota</taxon>
        <taxon>Fungi</taxon>
        <taxon>Fungi incertae sedis</taxon>
        <taxon>Microsporidia</taxon>
        <taxon>Dubosqiidae</taxon>
        <taxon>Hamiltosporidium</taxon>
    </lineage>
</organism>
<dbReference type="CDD" id="cd01994">
    <property type="entry name" value="AANH_PF0828-like"/>
    <property type="match status" value="1"/>
</dbReference>
<evidence type="ECO:0000256" key="3">
    <source>
        <dbReference type="ARBA" id="ARBA00029814"/>
    </source>
</evidence>
<dbReference type="PIRSF" id="PIRSF039123">
    <property type="entry name" value="Diphthamide_synthase"/>
    <property type="match status" value="1"/>
</dbReference>
<evidence type="ECO:0000256" key="1">
    <source>
        <dbReference type="ARBA" id="ARBA00012089"/>
    </source>
</evidence>
<dbReference type="NCBIfam" id="TIGR00290">
    <property type="entry name" value="MJ0570_dom"/>
    <property type="match status" value="1"/>
</dbReference>
<evidence type="ECO:0000313" key="10">
    <source>
        <dbReference type="Proteomes" id="UP000292362"/>
    </source>
</evidence>
<dbReference type="Gene3D" id="3.90.1490.10">
    <property type="entry name" value="putative n-type atp pyrophosphatase, domain 2"/>
    <property type="match status" value="1"/>
</dbReference>
<protein>
    <recommendedName>
        <fullName evidence="2">Diphthine--ammonia ligase</fullName>
        <ecNumber evidence="1">6.3.1.14</ecNumber>
    </recommendedName>
    <alternativeName>
        <fullName evidence="3">Diphthamide synthase</fullName>
    </alternativeName>
    <alternativeName>
        <fullName evidence="4">Diphthamide synthetase</fullName>
    </alternativeName>
</protein>
<evidence type="ECO:0000313" key="9">
    <source>
        <dbReference type="Proteomes" id="UP000292282"/>
    </source>
</evidence>
<dbReference type="FunFam" id="3.40.50.620:FF:000145">
    <property type="entry name" value="ATP-binding domain containing protein"/>
    <property type="match status" value="1"/>
</dbReference>
<dbReference type="Gene3D" id="3.40.50.620">
    <property type="entry name" value="HUPs"/>
    <property type="match status" value="1"/>
</dbReference>
<dbReference type="EMBL" id="PITJ01000522">
    <property type="protein sequence ID" value="TBU02248.1"/>
    <property type="molecule type" value="Genomic_DNA"/>
</dbReference>
<gene>
    <name evidence="7" type="ORF">CWI37_0522p0020</name>
    <name evidence="8" type="ORF">CWI38_0021p0160</name>
</gene>
<evidence type="ECO:0000256" key="2">
    <source>
        <dbReference type="ARBA" id="ARBA00018426"/>
    </source>
</evidence>
<accession>A0A4Q9L430</accession>
<reference evidence="9 10" key="1">
    <citation type="submission" date="2017-12" db="EMBL/GenBank/DDBJ databases">
        <authorList>
            <person name="Pombert J.-F."/>
            <person name="Haag K.L."/>
            <person name="Ebert D."/>
        </authorList>
    </citation>
    <scope>NUCLEOTIDE SEQUENCE [LARGE SCALE GENOMIC DNA]</scope>
    <source>
        <strain evidence="7">FI-OER-3-3</strain>
        <strain evidence="8">IL-G-3</strain>
    </source>
</reference>
<dbReference type="AlphaFoldDB" id="A0A4Q9L430"/>
<dbReference type="InterPro" id="IPR002761">
    <property type="entry name" value="Diphthami_syn_dom"/>
</dbReference>
<dbReference type="OrthoDB" id="686384at2759"/>
<dbReference type="EMBL" id="PITK01000021">
    <property type="protein sequence ID" value="TBU20810.1"/>
    <property type="molecule type" value="Genomic_DNA"/>
</dbReference>
<proteinExistence type="predicted"/>
<feature type="domain" description="Diphthamide synthase" evidence="6">
    <location>
        <begin position="3"/>
        <end position="216"/>
    </location>
</feature>
<dbReference type="VEuPathDB" id="MicrosporidiaDB:CWI37_0522p0020"/>
<dbReference type="EC" id="6.3.1.14" evidence="1"/>
<dbReference type="PANTHER" id="PTHR12196:SF2">
    <property type="entry name" value="DIPHTHINE--AMMONIA LIGASE"/>
    <property type="match status" value="1"/>
</dbReference>
<comment type="catalytic activity">
    <reaction evidence="5">
        <text>diphthine-[translation elongation factor 2] + NH4(+) + ATP = diphthamide-[translation elongation factor 2] + AMP + diphosphate + H(+)</text>
        <dbReference type="Rhea" id="RHEA:19753"/>
        <dbReference type="Rhea" id="RHEA-COMP:10172"/>
        <dbReference type="Rhea" id="RHEA-COMP:10174"/>
        <dbReference type="ChEBI" id="CHEBI:15378"/>
        <dbReference type="ChEBI" id="CHEBI:16692"/>
        <dbReference type="ChEBI" id="CHEBI:28938"/>
        <dbReference type="ChEBI" id="CHEBI:30616"/>
        <dbReference type="ChEBI" id="CHEBI:33019"/>
        <dbReference type="ChEBI" id="CHEBI:82696"/>
        <dbReference type="ChEBI" id="CHEBI:456215"/>
        <dbReference type="EC" id="6.3.1.14"/>
    </reaction>
</comment>
<evidence type="ECO:0000313" key="8">
    <source>
        <dbReference type="EMBL" id="TBU20810.1"/>
    </source>
</evidence>
<dbReference type="PANTHER" id="PTHR12196">
    <property type="entry name" value="DOMAIN OF UNKNOWN FUNCTION 71 DUF71 -CONTAINING PROTEIN"/>
    <property type="match status" value="1"/>
</dbReference>
<dbReference type="GO" id="GO:0017183">
    <property type="term" value="P:protein histidyl modification to diphthamide"/>
    <property type="evidence" value="ECO:0007669"/>
    <property type="project" value="TreeGrafter"/>
</dbReference>
<comment type="caution">
    <text evidence="7">The sequence shown here is derived from an EMBL/GenBank/DDBJ whole genome shotgun (WGS) entry which is preliminary data.</text>
</comment>
<keyword evidence="7" id="KW-0436">Ligase</keyword>
<sequence length="239" mass="27447">MDFIGLTSGGKDSIYSIYKLIKNGNNLIALLYMESNEIYTDSYMYQTVGSEALRYIAECMDIPLHIYSIKNTAKNIELEYEGTIEDEIEDLYFAILDMKKKYVFTGVSSGAILSKYQKNRVENICQRLDLISLSPLWNLDQKNLLNEMIENGMKAVIVKVATPALKKECINMEISGIQNVLSENQCGEGGEYETIVIDCPIFKKKIIIKDYSVEVHPEEIEKRQITFYMKINKIELKEK</sequence>
<dbReference type="Proteomes" id="UP000292282">
    <property type="component" value="Unassembled WGS sequence"/>
</dbReference>
<evidence type="ECO:0000259" key="6">
    <source>
        <dbReference type="Pfam" id="PF01902"/>
    </source>
</evidence>